<dbReference type="SUPFAM" id="SSF53448">
    <property type="entry name" value="Nucleotide-diphospho-sugar transferases"/>
    <property type="match status" value="1"/>
</dbReference>
<dbReference type="RefSeq" id="WP_207380365.1">
    <property type="nucleotide sequence ID" value="NZ_CP071502.1"/>
</dbReference>
<accession>A0ABX7QZW2</accession>
<keyword evidence="4" id="KW-1185">Reference proteome</keyword>
<evidence type="ECO:0000259" key="2">
    <source>
        <dbReference type="Pfam" id="PF12804"/>
    </source>
</evidence>
<feature type="domain" description="MobA-like NTP transferase" evidence="2">
    <location>
        <begin position="6"/>
        <end position="170"/>
    </location>
</feature>
<reference evidence="3 4" key="1">
    <citation type="submission" date="2021-03" db="EMBL/GenBank/DDBJ databases">
        <title>Novel species identification of genus Shewanella.</title>
        <authorList>
            <person name="Liu G."/>
            <person name="Zhang Q."/>
        </authorList>
    </citation>
    <scope>NUCLEOTIDE SEQUENCE [LARGE SCALE GENOMIC DNA]</scope>
    <source>
        <strain evidence="3 4">FJAT-52962</strain>
    </source>
</reference>
<dbReference type="PANTHER" id="PTHR43777">
    <property type="entry name" value="MOLYBDENUM COFACTOR CYTIDYLYLTRANSFERASE"/>
    <property type="match status" value="1"/>
</dbReference>
<evidence type="ECO:0000256" key="1">
    <source>
        <dbReference type="ARBA" id="ARBA00022842"/>
    </source>
</evidence>
<dbReference type="Proteomes" id="UP000663207">
    <property type="component" value="Chromosome"/>
</dbReference>
<dbReference type="Pfam" id="PF12804">
    <property type="entry name" value="NTP_transf_3"/>
    <property type="match status" value="1"/>
</dbReference>
<keyword evidence="1" id="KW-0460">Magnesium</keyword>
<dbReference type="InterPro" id="IPR025877">
    <property type="entry name" value="MobA-like_NTP_Trfase"/>
</dbReference>
<evidence type="ECO:0000313" key="3">
    <source>
        <dbReference type="EMBL" id="QSX37094.1"/>
    </source>
</evidence>
<gene>
    <name evidence="3" type="ORF">JYB85_17860</name>
</gene>
<sequence>MKLLPVLLAAGASSRFQGAKLAASLPNGRTLLQQSFATLKELKGSCGTQLLPVHVCLGGHYQRLRPLLPRDTPVIASADWQLGLGHSIATVARFAATQQVDALLLTLADQVLISTRHLEQLLATWQESGHTSAAWYLQQAGAPAIFNRAEFAALANLNGDRGAKALLSQLQGQKKLAWLALDSAATDIDTRADLRRLSEQGEINVTTQD</sequence>
<evidence type="ECO:0000313" key="4">
    <source>
        <dbReference type="Proteomes" id="UP000663207"/>
    </source>
</evidence>
<organism evidence="3 4">
    <name type="scientific">Shewanella sedimentimangrovi</name>
    <dbReference type="NCBI Taxonomy" id="2814293"/>
    <lineage>
        <taxon>Bacteria</taxon>
        <taxon>Pseudomonadati</taxon>
        <taxon>Pseudomonadota</taxon>
        <taxon>Gammaproteobacteria</taxon>
        <taxon>Alteromonadales</taxon>
        <taxon>Shewanellaceae</taxon>
        <taxon>Shewanella</taxon>
    </lineage>
</organism>
<dbReference type="Gene3D" id="3.90.550.10">
    <property type="entry name" value="Spore Coat Polysaccharide Biosynthesis Protein SpsA, Chain A"/>
    <property type="match status" value="1"/>
</dbReference>
<proteinExistence type="predicted"/>
<name>A0ABX7QZW2_9GAMM</name>
<protein>
    <submittedName>
        <fullName evidence="3">Nucleotidyltransferase family protein</fullName>
    </submittedName>
</protein>
<dbReference type="InterPro" id="IPR029044">
    <property type="entry name" value="Nucleotide-diphossugar_trans"/>
</dbReference>
<dbReference type="PANTHER" id="PTHR43777:SF1">
    <property type="entry name" value="MOLYBDENUM COFACTOR CYTIDYLYLTRANSFERASE"/>
    <property type="match status" value="1"/>
</dbReference>
<dbReference type="EMBL" id="CP071502">
    <property type="protein sequence ID" value="QSX37094.1"/>
    <property type="molecule type" value="Genomic_DNA"/>
</dbReference>
<dbReference type="CDD" id="cd04182">
    <property type="entry name" value="GT_2_like_f"/>
    <property type="match status" value="1"/>
</dbReference>